<dbReference type="EMBL" id="CP021111">
    <property type="protein sequence ID" value="ARP97335.1"/>
    <property type="molecule type" value="Genomic_DNA"/>
</dbReference>
<evidence type="ECO:0000256" key="1">
    <source>
        <dbReference type="ARBA" id="ARBA00023015"/>
    </source>
</evidence>
<dbReference type="Gene3D" id="1.10.10.10">
    <property type="entry name" value="Winged helix-like DNA-binding domain superfamily/Winged helix DNA-binding domain"/>
    <property type="match status" value="1"/>
</dbReference>
<dbReference type="SMART" id="SM00345">
    <property type="entry name" value="HTH_GNTR"/>
    <property type="match status" value="1"/>
</dbReference>
<evidence type="ECO:0000256" key="3">
    <source>
        <dbReference type="ARBA" id="ARBA00023163"/>
    </source>
</evidence>
<dbReference type="AlphaFoldDB" id="A0A1W6ZJB0"/>
<keyword evidence="3" id="KW-0804">Transcription</keyword>
<dbReference type="Pfam" id="PF00392">
    <property type="entry name" value="GntR"/>
    <property type="match status" value="1"/>
</dbReference>
<dbReference type="Pfam" id="PF07702">
    <property type="entry name" value="UTRA"/>
    <property type="match status" value="1"/>
</dbReference>
<dbReference type="Gene3D" id="3.40.1410.10">
    <property type="entry name" value="Chorismate lyase-like"/>
    <property type="match status" value="1"/>
</dbReference>
<gene>
    <name evidence="5" type="ORF">CAL15_07350</name>
</gene>
<evidence type="ECO:0000313" key="5">
    <source>
        <dbReference type="EMBL" id="ARP97335.1"/>
    </source>
</evidence>
<dbReference type="RefSeq" id="WP_086080982.1">
    <property type="nucleotide sequence ID" value="NZ_CP021111.1"/>
</dbReference>
<dbReference type="InterPro" id="IPR028978">
    <property type="entry name" value="Chorismate_lyase_/UTRA_dom_sf"/>
</dbReference>
<evidence type="ECO:0000256" key="2">
    <source>
        <dbReference type="ARBA" id="ARBA00023125"/>
    </source>
</evidence>
<dbReference type="InterPro" id="IPR000524">
    <property type="entry name" value="Tscrpt_reg_HTH_GntR"/>
</dbReference>
<dbReference type="PRINTS" id="PR00035">
    <property type="entry name" value="HTHGNTR"/>
</dbReference>
<keyword evidence="1" id="KW-0805">Transcription regulation</keyword>
<dbReference type="SMART" id="SM00866">
    <property type="entry name" value="UTRA"/>
    <property type="match status" value="1"/>
</dbReference>
<evidence type="ECO:0000313" key="6">
    <source>
        <dbReference type="Proteomes" id="UP000194161"/>
    </source>
</evidence>
<dbReference type="PANTHER" id="PTHR44846:SF17">
    <property type="entry name" value="GNTR-FAMILY TRANSCRIPTIONAL REGULATOR"/>
    <property type="match status" value="1"/>
</dbReference>
<keyword evidence="6" id="KW-1185">Reference proteome</keyword>
<dbReference type="InterPro" id="IPR036390">
    <property type="entry name" value="WH_DNA-bd_sf"/>
</dbReference>
<dbReference type="PANTHER" id="PTHR44846">
    <property type="entry name" value="MANNOSYL-D-GLYCERATE TRANSPORT/METABOLISM SYSTEM REPRESSOR MNGR-RELATED"/>
    <property type="match status" value="1"/>
</dbReference>
<proteinExistence type="predicted"/>
<organism evidence="5 6">
    <name type="scientific">Bordetella genomosp. 13</name>
    <dbReference type="NCBI Taxonomy" id="463040"/>
    <lineage>
        <taxon>Bacteria</taxon>
        <taxon>Pseudomonadati</taxon>
        <taxon>Pseudomonadota</taxon>
        <taxon>Betaproteobacteria</taxon>
        <taxon>Burkholderiales</taxon>
        <taxon>Alcaligenaceae</taxon>
        <taxon>Bordetella</taxon>
    </lineage>
</organism>
<feature type="domain" description="HTH gntR-type" evidence="4">
    <location>
        <begin position="1"/>
        <end position="69"/>
    </location>
</feature>
<evidence type="ECO:0000259" key="4">
    <source>
        <dbReference type="PROSITE" id="PS50949"/>
    </source>
</evidence>
<dbReference type="GO" id="GO:0003677">
    <property type="term" value="F:DNA binding"/>
    <property type="evidence" value="ECO:0007669"/>
    <property type="project" value="UniProtKB-KW"/>
</dbReference>
<dbReference type="GO" id="GO:0003700">
    <property type="term" value="F:DNA-binding transcription factor activity"/>
    <property type="evidence" value="ECO:0007669"/>
    <property type="project" value="InterPro"/>
</dbReference>
<accession>A0A1W6ZJB0</accession>
<dbReference type="InterPro" id="IPR036388">
    <property type="entry name" value="WH-like_DNA-bd_sf"/>
</dbReference>
<protein>
    <submittedName>
        <fullName evidence="5">GntR family transcriptional regulator</fullName>
    </submittedName>
</protein>
<dbReference type="GO" id="GO:0045892">
    <property type="term" value="P:negative regulation of DNA-templated transcription"/>
    <property type="evidence" value="ECO:0007669"/>
    <property type="project" value="TreeGrafter"/>
</dbReference>
<dbReference type="CDD" id="cd07377">
    <property type="entry name" value="WHTH_GntR"/>
    <property type="match status" value="1"/>
</dbReference>
<dbReference type="Proteomes" id="UP000194161">
    <property type="component" value="Chromosome"/>
</dbReference>
<dbReference type="PROSITE" id="PS50949">
    <property type="entry name" value="HTH_GNTR"/>
    <property type="match status" value="1"/>
</dbReference>
<dbReference type="STRING" id="463040.CAL15_07350"/>
<name>A0A1W6ZJB0_9BORD</name>
<dbReference type="OrthoDB" id="7363114at2"/>
<reference evidence="5 6" key="1">
    <citation type="submission" date="2017-05" db="EMBL/GenBank/DDBJ databases">
        <title>Complete and WGS of Bordetella genogroups.</title>
        <authorList>
            <person name="Spilker T."/>
            <person name="LiPuma J."/>
        </authorList>
    </citation>
    <scope>NUCLEOTIDE SEQUENCE [LARGE SCALE GENOMIC DNA]</scope>
    <source>
        <strain evidence="5 6">AU7206</strain>
    </source>
</reference>
<dbReference type="InterPro" id="IPR011663">
    <property type="entry name" value="UTRA"/>
</dbReference>
<dbReference type="SUPFAM" id="SSF46785">
    <property type="entry name" value="Winged helix' DNA-binding domain"/>
    <property type="match status" value="1"/>
</dbReference>
<dbReference type="InterPro" id="IPR050679">
    <property type="entry name" value="Bact_HTH_transcr_reg"/>
</dbReference>
<keyword evidence="2" id="KW-0238">DNA-binding</keyword>
<dbReference type="KEGG" id="bgm:CAL15_07350"/>
<sequence>MTKADDIRRDLIDAITSGRYAVGELLPTEFELCEQYGASRYTIRAVLQQMQDQGLVSRRKNVGTRVASARPRPVFQPPLSTVEDLVQFGVEHLRVVQSIKMAALPDELAALAGQPPGTRWLRVSNVRMERGRQDAPMAWTDVFVDPVYSEVSELVRQSPDTLISTMIEARHGRRIAEIRQDVSATTVHDARAAAALGIEAGAAALKILRAYLDEAGEAFVVSITLHPADSLTISMRLHRTAG</sequence>
<dbReference type="SUPFAM" id="SSF64288">
    <property type="entry name" value="Chorismate lyase-like"/>
    <property type="match status" value="1"/>
</dbReference>